<organism evidence="2">
    <name type="scientific">Schistosoma japonicum</name>
    <name type="common">Blood fluke</name>
    <dbReference type="NCBI Taxonomy" id="6182"/>
    <lineage>
        <taxon>Eukaryota</taxon>
        <taxon>Metazoa</taxon>
        <taxon>Spiralia</taxon>
        <taxon>Lophotrochozoa</taxon>
        <taxon>Platyhelminthes</taxon>
        <taxon>Trematoda</taxon>
        <taxon>Digenea</taxon>
        <taxon>Strigeidida</taxon>
        <taxon>Schistosomatoidea</taxon>
        <taxon>Schistosomatidae</taxon>
        <taxon>Schistosoma</taxon>
    </lineage>
</organism>
<feature type="transmembrane region" description="Helical" evidence="1">
    <location>
        <begin position="6"/>
        <end position="23"/>
    </location>
</feature>
<proteinExistence type="evidence at transcript level"/>
<sequence length="118" mass="14529">MNIEFIIFIVQLVPLLSSFFKLIPPFLVSPFHYHVCSFLHFLLIHYFYAPFLVIFVVYPLQLYSYFHFTLCMYVLLRFHRCLTYSITFKEFLFLFLFYMRLDYMAPLLFYKRTNTLPL</sequence>
<keyword evidence="1" id="KW-0472">Membrane</keyword>
<evidence type="ECO:0000313" key="2">
    <source>
        <dbReference type="EMBL" id="AAW24944.1"/>
    </source>
</evidence>
<feature type="transmembrane region" description="Helical" evidence="1">
    <location>
        <begin position="35"/>
        <end position="56"/>
    </location>
</feature>
<keyword evidence="1" id="KW-1133">Transmembrane helix</keyword>
<name>Q5DGW2_SCHJA</name>
<accession>Q5DGW2</accession>
<reference evidence="2" key="1">
    <citation type="submission" date="2004-11" db="EMBL/GenBank/DDBJ databases">
        <title>The full-length cDNA sequences of Schistosoma japonicum genes.</title>
        <authorList>
            <person name="Han Z."/>
        </authorList>
    </citation>
    <scope>NUCLEOTIDE SEQUENCE</scope>
</reference>
<reference evidence="2" key="2">
    <citation type="journal article" date="2006" name="PLoS Pathog.">
        <title>New perspectives on host-parasite interplay by comparative transcriptomic and proteomic analyses of Schistosoma japonicum.</title>
        <authorList>
            <person name="Liu F."/>
            <person name="Lu J."/>
            <person name="Hu W."/>
            <person name="Wang S.Y."/>
            <person name="Cui S.J."/>
            <person name="Chi M."/>
            <person name="Yan Q."/>
            <person name="Wang X.R."/>
            <person name="Song H.D."/>
            <person name="Xu X.N."/>
            <person name="Wang J.J."/>
            <person name="Zhang X.L."/>
            <person name="Zhang X."/>
            <person name="Wang Z.Q."/>
            <person name="Xue C.L."/>
            <person name="Brindley P.J."/>
            <person name="McManus D.P."/>
            <person name="Yang P.Y."/>
            <person name="Feng Z."/>
            <person name="Chen Z."/>
            <person name="Han Z.G."/>
        </authorList>
    </citation>
    <scope>NUCLEOTIDE SEQUENCE</scope>
</reference>
<evidence type="ECO:0000256" key="1">
    <source>
        <dbReference type="SAM" id="Phobius"/>
    </source>
</evidence>
<keyword evidence="1" id="KW-0812">Transmembrane</keyword>
<dbReference type="AlphaFoldDB" id="Q5DGW2"/>
<protein>
    <submittedName>
        <fullName evidence="2">SJCHGC04484 protein</fullName>
    </submittedName>
</protein>
<dbReference type="EMBL" id="AY813212">
    <property type="protein sequence ID" value="AAW24944.1"/>
    <property type="molecule type" value="mRNA"/>
</dbReference>